<name>A0ABY6HK71_9ARCH</name>
<sequence>MGTLFRFQIPKTFKKNIQDLLSISESNRKKFLEQIQMASPTLEIQELIDCSESELQYPSQMLMFLSMIYRIFKESKTNLGDFRISLEDAINELGISKEHEKYSDIINFFMESIQLDNTLGISSKANATMIDHSQIIRKTRILTDIRPLFQDNFDESVKTGVIYHMLKLTTRQNKIEKNQYIAFDFEDLVNLKNTIDRALRKEKNIRQSLNDWIILSYYDENQI</sequence>
<keyword evidence="2" id="KW-1185">Reference proteome</keyword>
<proteinExistence type="predicted"/>
<gene>
    <name evidence="1" type="ORF">NEF87_000207</name>
</gene>
<evidence type="ECO:0000313" key="1">
    <source>
        <dbReference type="EMBL" id="UYP43922.1"/>
    </source>
</evidence>
<dbReference type="EMBL" id="CP104013">
    <property type="protein sequence ID" value="UYP43922.1"/>
    <property type="molecule type" value="Genomic_DNA"/>
</dbReference>
<protein>
    <submittedName>
        <fullName evidence="1">Uncharacterized protein</fullName>
    </submittedName>
</protein>
<reference evidence="1" key="1">
    <citation type="submission" date="2022-09" db="EMBL/GenBank/DDBJ databases">
        <title>Actin cytoskeleton and complex cell architecture in an #Asgard archaeon.</title>
        <authorList>
            <person name="Ponce Toledo R.I."/>
            <person name="Schleper C."/>
            <person name="Rodrigues Oliveira T."/>
            <person name="Wollweber F."/>
            <person name="Xu J."/>
            <person name="Rittmann S."/>
            <person name="Klingl A."/>
            <person name="Pilhofer M."/>
        </authorList>
    </citation>
    <scope>NUCLEOTIDE SEQUENCE</scope>
    <source>
        <strain evidence="1">B-35</strain>
    </source>
</reference>
<organism evidence="1 2">
    <name type="scientific">Candidatus Lokiarchaeum ossiferum</name>
    <dbReference type="NCBI Taxonomy" id="2951803"/>
    <lineage>
        <taxon>Archaea</taxon>
        <taxon>Promethearchaeati</taxon>
        <taxon>Promethearchaeota</taxon>
        <taxon>Promethearchaeia</taxon>
        <taxon>Promethearchaeales</taxon>
        <taxon>Promethearchaeaceae</taxon>
        <taxon>Candidatus Lokiarchaeum</taxon>
    </lineage>
</organism>
<accession>A0ABY6HK71</accession>
<dbReference type="Proteomes" id="UP001208689">
    <property type="component" value="Chromosome"/>
</dbReference>
<evidence type="ECO:0000313" key="2">
    <source>
        <dbReference type="Proteomes" id="UP001208689"/>
    </source>
</evidence>